<evidence type="ECO:0000259" key="12">
    <source>
        <dbReference type="PROSITE" id="PS50262"/>
    </source>
</evidence>
<gene>
    <name evidence="13" type="ORF">RRG08_013786</name>
</gene>
<evidence type="ECO:0000313" key="13">
    <source>
        <dbReference type="EMBL" id="KAK3780311.1"/>
    </source>
</evidence>
<dbReference type="GO" id="GO:0004930">
    <property type="term" value="F:G protein-coupled receptor activity"/>
    <property type="evidence" value="ECO:0007669"/>
    <property type="project" value="UniProtKB-KW"/>
</dbReference>
<dbReference type="Pfam" id="PF00001">
    <property type="entry name" value="7tm_1"/>
    <property type="match status" value="1"/>
</dbReference>
<sequence>MQPLPVLDLNQEVFSLTSQNAKPGIARFLMEICAASLCSPMASRGLESNDGINSAITLNKPLAIMENASKNLNNDCGSNDASKTDRDSQLLTSNPDVITSVVVTLAVTSTFTVVANCIIIAAILRAYIYGISNSTSPATSLRFKVSTLFKRHHPYKLNHKKQPADDGNLISTRSVTSRTRSPPRAAPISVSIEYQPQDSPILATDVKTLDTGVGNSSTTSLSTCHATWSSVKDFKTSSATAALPAEDIGYGVKPLVKLSSCSKSHVADLMSLTEMAPITSAVTSLTSVLSEEPPHGARLPTTSSMTDAGQARAAASSTTGAYIAAHSCEKSQAELSRTVPCPRPYSKTIRLANDSGTIPIVLMFSMAISDALLGAVIMPLSTLEIVNNGLWPFGSFCCKLRMALDIFLSTTSIYHVTCMAADRYIAVCRPFFHRKLSVRTGVKAAALCWLLPLIMVSCFHIPNASTTEVVQGSGEIGLVSVQNNTAWDISTIIGKFKPNNTHNDIYLCEQTNSVPLQIISAAIAFYIPFIFIIVLSFLVYVEIRKVSKRQIRLRGTTKSQPKKEKAPRTFTDFLNQKFLGSLLRRDVLTPRAPVLNQNKEEEFPGKIPGSESCQCVFTSLPNCTSHPTDALHVGKPLSDLNRLNTKESPGAKTNVQCRELSICHLSKETCIATSIDQELGEICVENCEHESPMSSGLCGSNGIITNDSSKPRPRTTSRKKISSGNDRGQIGSDVSETRQPDKKTSKAVMTIGSVVLVFTICWLPFSILIVVMNLIEVDMAYWLVVVITWLGYINSSLNPVLYCGHHTIRAAIGNLSVILSYPHTLYSVLFSSQQLSTSYLQGTSLLSLPLECNSLLSTHSIQRTLLLSTAIYKGVILSSPHLLYSVTLSSPHLLYSVTLCSAHLLYSVLLSSSQILYSVFFSSPHLLYSSHLLYSVLLYSSHLLNSVLLSSPSSTVYLSYLHTFSTVYFFCLHIFSKEYFSTLHTFSTVYFCPLYTFSKVYFSPLLTCTVYFSPLHTYSTVYFSPLHTYSTVYFSPLHTYSTVYFSPLHTFSTVYFSPLHTFSTPSLHRTSPLSTPSVQCTSLLSSSSLQCTSLLSTPFLQCTSLFSTPSPHLLYIELLLSLKILKRFIVC</sequence>
<evidence type="ECO:0000256" key="11">
    <source>
        <dbReference type="SAM" id="Phobius"/>
    </source>
</evidence>
<accession>A0AAE1A4H7</accession>
<feature type="transmembrane region" description="Helical" evidence="11">
    <location>
        <begin position="442"/>
        <end position="462"/>
    </location>
</feature>
<feature type="transmembrane region" description="Helical" evidence="11">
    <location>
        <begin position="360"/>
        <end position="380"/>
    </location>
</feature>
<dbReference type="GO" id="GO:0043410">
    <property type="term" value="P:positive regulation of MAPK cascade"/>
    <property type="evidence" value="ECO:0007669"/>
    <property type="project" value="TreeGrafter"/>
</dbReference>
<keyword evidence="2" id="KW-1003">Cell membrane</keyword>
<dbReference type="PRINTS" id="PR00237">
    <property type="entry name" value="GPCRRHODOPSN"/>
</dbReference>
<dbReference type="SUPFAM" id="SSF81321">
    <property type="entry name" value="Family A G protein-coupled receptor-like"/>
    <property type="match status" value="1"/>
</dbReference>
<keyword evidence="8 9" id="KW-0807">Transducer</keyword>
<dbReference type="Gene3D" id="1.20.1070.10">
    <property type="entry name" value="Rhodopsin 7-helix transmembrane proteins"/>
    <property type="match status" value="2"/>
</dbReference>
<feature type="domain" description="G-protein coupled receptors family 1 profile" evidence="12">
    <location>
        <begin position="361"/>
        <end position="802"/>
    </location>
</feature>
<feature type="transmembrane region" description="Helical" evidence="11">
    <location>
        <begin position="518"/>
        <end position="541"/>
    </location>
</feature>
<keyword evidence="3 9" id="KW-0812">Transmembrane</keyword>
<evidence type="ECO:0000256" key="1">
    <source>
        <dbReference type="ARBA" id="ARBA00004651"/>
    </source>
</evidence>
<feature type="transmembrane region" description="Helical" evidence="11">
    <location>
        <begin position="957"/>
        <end position="975"/>
    </location>
</feature>
<feature type="region of interest" description="Disordered" evidence="10">
    <location>
        <begin position="692"/>
        <end position="742"/>
    </location>
</feature>
<dbReference type="Proteomes" id="UP001283361">
    <property type="component" value="Unassembled WGS sequence"/>
</dbReference>
<reference evidence="13" key="1">
    <citation type="journal article" date="2023" name="G3 (Bethesda)">
        <title>A reference genome for the long-term kleptoplast-retaining sea slug Elysia crispata morphotype clarki.</title>
        <authorList>
            <person name="Eastman K.E."/>
            <person name="Pendleton A.L."/>
            <person name="Shaikh M.A."/>
            <person name="Suttiyut T."/>
            <person name="Ogas R."/>
            <person name="Tomko P."/>
            <person name="Gavelis G."/>
            <person name="Widhalm J.R."/>
            <person name="Wisecaver J.H."/>
        </authorList>
    </citation>
    <scope>NUCLEOTIDE SEQUENCE</scope>
    <source>
        <strain evidence="13">ECLA1</strain>
    </source>
</reference>
<dbReference type="EMBL" id="JAWDGP010002745">
    <property type="protein sequence ID" value="KAK3780311.1"/>
    <property type="molecule type" value="Genomic_DNA"/>
</dbReference>
<feature type="transmembrane region" description="Helical" evidence="11">
    <location>
        <begin position="893"/>
        <end position="920"/>
    </location>
</feature>
<feature type="transmembrane region" description="Helical" evidence="11">
    <location>
        <begin position="781"/>
        <end position="802"/>
    </location>
</feature>
<feature type="region of interest" description="Disordered" evidence="10">
    <location>
        <begin position="160"/>
        <end position="185"/>
    </location>
</feature>
<dbReference type="GO" id="GO:0005886">
    <property type="term" value="C:plasma membrane"/>
    <property type="evidence" value="ECO:0007669"/>
    <property type="project" value="UniProtKB-SubCell"/>
</dbReference>
<keyword evidence="5 9" id="KW-0297">G-protein coupled receptor</keyword>
<feature type="compositionally biased region" description="Low complexity" evidence="10">
    <location>
        <begin position="171"/>
        <end position="183"/>
    </location>
</feature>
<protein>
    <recommendedName>
        <fullName evidence="12">G-protein coupled receptors family 1 profile domain-containing protein</fullName>
    </recommendedName>
</protein>
<comment type="similarity">
    <text evidence="9">Belongs to the G-protein coupled receptor 1 family.</text>
</comment>
<dbReference type="PROSITE" id="PS50262">
    <property type="entry name" value="G_PROTEIN_RECEP_F1_2"/>
    <property type="match status" value="1"/>
</dbReference>
<keyword evidence="6 11" id="KW-0472">Membrane</keyword>
<organism evidence="13 14">
    <name type="scientific">Elysia crispata</name>
    <name type="common">lettuce slug</name>
    <dbReference type="NCBI Taxonomy" id="231223"/>
    <lineage>
        <taxon>Eukaryota</taxon>
        <taxon>Metazoa</taxon>
        <taxon>Spiralia</taxon>
        <taxon>Lophotrochozoa</taxon>
        <taxon>Mollusca</taxon>
        <taxon>Gastropoda</taxon>
        <taxon>Heterobranchia</taxon>
        <taxon>Euthyneura</taxon>
        <taxon>Panpulmonata</taxon>
        <taxon>Sacoglossa</taxon>
        <taxon>Placobranchoidea</taxon>
        <taxon>Plakobranchidae</taxon>
        <taxon>Elysia</taxon>
    </lineage>
</organism>
<evidence type="ECO:0000256" key="10">
    <source>
        <dbReference type="SAM" id="MobiDB-lite"/>
    </source>
</evidence>
<dbReference type="PANTHER" id="PTHR24248">
    <property type="entry name" value="ADRENERGIC RECEPTOR-RELATED G-PROTEIN COUPLED RECEPTOR"/>
    <property type="match status" value="1"/>
</dbReference>
<evidence type="ECO:0000256" key="9">
    <source>
        <dbReference type="RuleBase" id="RU000688"/>
    </source>
</evidence>
<evidence type="ECO:0000313" key="14">
    <source>
        <dbReference type="Proteomes" id="UP001283361"/>
    </source>
</evidence>
<evidence type="ECO:0000256" key="2">
    <source>
        <dbReference type="ARBA" id="ARBA00022475"/>
    </source>
</evidence>
<comment type="subcellular location">
    <subcellularLocation>
        <location evidence="1">Cell membrane</location>
        <topology evidence="1">Multi-pass membrane protein</topology>
    </subcellularLocation>
</comment>
<dbReference type="InterPro" id="IPR017452">
    <property type="entry name" value="GPCR_Rhodpsn_7TM"/>
</dbReference>
<dbReference type="AlphaFoldDB" id="A0AAE1A4H7"/>
<dbReference type="InterPro" id="IPR000276">
    <property type="entry name" value="GPCR_Rhodpsn"/>
</dbReference>
<evidence type="ECO:0000256" key="5">
    <source>
        <dbReference type="ARBA" id="ARBA00023040"/>
    </source>
</evidence>
<proteinExistence type="inferred from homology"/>
<evidence type="ECO:0000256" key="7">
    <source>
        <dbReference type="ARBA" id="ARBA00023170"/>
    </source>
</evidence>
<evidence type="ECO:0000256" key="3">
    <source>
        <dbReference type="ARBA" id="ARBA00022692"/>
    </source>
</evidence>
<feature type="transmembrane region" description="Helical" evidence="11">
    <location>
        <begin position="747"/>
        <end position="775"/>
    </location>
</feature>
<keyword evidence="14" id="KW-1185">Reference proteome</keyword>
<dbReference type="PROSITE" id="PS00237">
    <property type="entry name" value="G_PROTEIN_RECEP_F1_1"/>
    <property type="match status" value="1"/>
</dbReference>
<keyword evidence="4 11" id="KW-1133">Transmembrane helix</keyword>
<name>A0AAE1A4H7_9GAST</name>
<dbReference type="PANTHER" id="PTHR24248:SF185">
    <property type="entry name" value="DOPAMINE RECEPTOR 2"/>
    <property type="match status" value="1"/>
</dbReference>
<evidence type="ECO:0000256" key="8">
    <source>
        <dbReference type="ARBA" id="ARBA00023224"/>
    </source>
</evidence>
<keyword evidence="7 9" id="KW-0675">Receptor</keyword>
<evidence type="ECO:0000256" key="4">
    <source>
        <dbReference type="ARBA" id="ARBA00022989"/>
    </source>
</evidence>
<feature type="compositionally biased region" description="Basic residues" evidence="10">
    <location>
        <begin position="711"/>
        <end position="721"/>
    </location>
</feature>
<feature type="transmembrane region" description="Helical" evidence="11">
    <location>
        <begin position="400"/>
        <end position="421"/>
    </location>
</feature>
<evidence type="ECO:0000256" key="6">
    <source>
        <dbReference type="ARBA" id="ARBA00023136"/>
    </source>
</evidence>
<feature type="transmembrane region" description="Helical" evidence="11">
    <location>
        <begin position="97"/>
        <end position="124"/>
    </location>
</feature>
<dbReference type="GO" id="GO:0071880">
    <property type="term" value="P:adenylate cyclase-activating adrenergic receptor signaling pathway"/>
    <property type="evidence" value="ECO:0007669"/>
    <property type="project" value="TreeGrafter"/>
</dbReference>
<comment type="caution">
    <text evidence="13">The sequence shown here is derived from an EMBL/GenBank/DDBJ whole genome shotgun (WGS) entry which is preliminary data.</text>
</comment>
<feature type="compositionally biased region" description="Polar residues" evidence="10">
    <location>
        <begin position="692"/>
        <end position="708"/>
    </location>
</feature>